<evidence type="ECO:0000313" key="1">
    <source>
        <dbReference type="EMBL" id="LAA57004.1"/>
    </source>
</evidence>
<protein>
    <recommendedName>
        <fullName evidence="2">Endonuclease/exonuclease/phosphatase domain-containing protein</fullName>
    </recommendedName>
</protein>
<dbReference type="EMBL" id="IACJ01114202">
    <property type="protein sequence ID" value="LAA57004.1"/>
    <property type="molecule type" value="Transcribed_RNA"/>
</dbReference>
<accession>A0A2D4GB65</accession>
<dbReference type="SUPFAM" id="SSF56219">
    <property type="entry name" value="DNase I-like"/>
    <property type="match status" value="1"/>
</dbReference>
<proteinExistence type="predicted"/>
<reference evidence="1" key="1">
    <citation type="submission" date="2017-07" db="EMBL/GenBank/DDBJ databases">
        <authorList>
            <person name="Mikheyev A."/>
            <person name="Grau M."/>
        </authorList>
    </citation>
    <scope>NUCLEOTIDE SEQUENCE</scope>
    <source>
        <tissue evidence="1">Venom_gland</tissue>
    </source>
</reference>
<dbReference type="Gene3D" id="3.60.10.10">
    <property type="entry name" value="Endonuclease/exonuclease/phosphatase"/>
    <property type="match status" value="1"/>
</dbReference>
<dbReference type="AlphaFoldDB" id="A0A2D4GB65"/>
<name>A0A2D4GB65_MICCO</name>
<evidence type="ECO:0008006" key="2">
    <source>
        <dbReference type="Google" id="ProtNLM"/>
    </source>
</evidence>
<organism evidence="1">
    <name type="scientific">Micrurus corallinus</name>
    <name type="common">Brazilian coral snake</name>
    <dbReference type="NCBI Taxonomy" id="54390"/>
    <lineage>
        <taxon>Eukaryota</taxon>
        <taxon>Metazoa</taxon>
        <taxon>Chordata</taxon>
        <taxon>Craniata</taxon>
        <taxon>Vertebrata</taxon>
        <taxon>Euteleostomi</taxon>
        <taxon>Lepidosauria</taxon>
        <taxon>Squamata</taxon>
        <taxon>Bifurcata</taxon>
        <taxon>Unidentata</taxon>
        <taxon>Episquamata</taxon>
        <taxon>Toxicofera</taxon>
        <taxon>Serpentes</taxon>
        <taxon>Colubroidea</taxon>
        <taxon>Elapidae</taxon>
        <taxon>Elapinae</taxon>
        <taxon>Micrurus</taxon>
    </lineage>
</organism>
<reference evidence="1" key="2">
    <citation type="submission" date="2017-11" db="EMBL/GenBank/DDBJ databases">
        <title>Coralsnake Venomics: Analyses of Venom Gland Transcriptomes and Proteomes of Six Brazilian Taxa.</title>
        <authorList>
            <person name="Aird S.D."/>
            <person name="Jorge da Silva N."/>
            <person name="Qiu L."/>
            <person name="Villar-Briones A."/>
            <person name="Aparecida-Saddi V."/>
            <person name="Campos-Telles M.P."/>
            <person name="Grau M."/>
            <person name="Mikheyev A.S."/>
        </authorList>
    </citation>
    <scope>NUCLEOTIDE SEQUENCE</scope>
    <source>
        <tissue evidence="1">Venom_gland</tissue>
    </source>
</reference>
<dbReference type="InterPro" id="IPR036691">
    <property type="entry name" value="Endo/exonu/phosph_ase_sf"/>
</dbReference>
<sequence>MAEEQNLTDIWRAHNPKENRFTFYSIPHKSWSRIDMAWTSKTLVNDIESVEIAPNVWADHNPMVITWKGQQKQRGRWTLDPQILREKEYLERVKKEIDFFF</sequence>